<proteinExistence type="predicted"/>
<reference evidence="1" key="1">
    <citation type="submission" date="2020-04" db="EMBL/GenBank/DDBJ databases">
        <authorList>
            <person name="Alioto T."/>
            <person name="Alioto T."/>
            <person name="Gomez Garrido J."/>
        </authorList>
    </citation>
    <scope>NUCLEOTIDE SEQUENCE</scope>
    <source>
        <strain evidence="1">A484AB</strain>
    </source>
</reference>
<name>A0A6S7JEM7_PARCT</name>
<evidence type="ECO:0000313" key="1">
    <source>
        <dbReference type="EMBL" id="CAB4010408.1"/>
    </source>
</evidence>
<dbReference type="EMBL" id="CACRXK020006775">
    <property type="protein sequence ID" value="CAB4010408.1"/>
    <property type="molecule type" value="Genomic_DNA"/>
</dbReference>
<keyword evidence="2" id="KW-1185">Reference proteome</keyword>
<feature type="non-terminal residue" evidence="1">
    <location>
        <position position="1"/>
    </location>
</feature>
<dbReference type="Proteomes" id="UP001152795">
    <property type="component" value="Unassembled WGS sequence"/>
</dbReference>
<protein>
    <submittedName>
        <fullName evidence="1">Uncharacterized protein</fullName>
    </submittedName>
</protein>
<dbReference type="AlphaFoldDB" id="A0A6S7JEM7"/>
<evidence type="ECO:0000313" key="2">
    <source>
        <dbReference type="Proteomes" id="UP001152795"/>
    </source>
</evidence>
<comment type="caution">
    <text evidence="1">The sequence shown here is derived from an EMBL/GenBank/DDBJ whole genome shotgun (WGS) entry which is preliminary data.</text>
</comment>
<gene>
    <name evidence="1" type="ORF">PACLA_8A044972</name>
</gene>
<sequence length="73" mass="8344">LCGGHISQSMIDAICEKKTIDELKEQTPPPMHILCLISSQEKKLFKKGIQGIECNLWMFLQQTQFLQLQLAAR</sequence>
<accession>A0A6S7JEM7</accession>
<organism evidence="1 2">
    <name type="scientific">Paramuricea clavata</name>
    <name type="common">Red gorgonian</name>
    <name type="synonym">Violescent sea-whip</name>
    <dbReference type="NCBI Taxonomy" id="317549"/>
    <lineage>
        <taxon>Eukaryota</taxon>
        <taxon>Metazoa</taxon>
        <taxon>Cnidaria</taxon>
        <taxon>Anthozoa</taxon>
        <taxon>Octocorallia</taxon>
        <taxon>Malacalcyonacea</taxon>
        <taxon>Plexauridae</taxon>
        <taxon>Paramuricea</taxon>
    </lineage>
</organism>
<feature type="non-terminal residue" evidence="1">
    <location>
        <position position="73"/>
    </location>
</feature>